<evidence type="ECO:0000259" key="4">
    <source>
        <dbReference type="PROSITE" id="PS51670"/>
    </source>
</evidence>
<feature type="domain" description="ShKT" evidence="4">
    <location>
        <begin position="276"/>
        <end position="310"/>
    </location>
</feature>
<dbReference type="AlphaFoldDB" id="A0A914QXH9"/>
<evidence type="ECO:0000313" key="5">
    <source>
        <dbReference type="Proteomes" id="UP000887578"/>
    </source>
</evidence>
<name>A0A914QXH9_9BILA</name>
<evidence type="ECO:0000256" key="2">
    <source>
        <dbReference type="SAM" id="MobiDB-lite"/>
    </source>
</evidence>
<dbReference type="PANTHER" id="PTHR46219:SF5">
    <property type="entry name" value="SHKT DOMAIN-CONTAINING PROTEIN"/>
    <property type="match status" value="1"/>
</dbReference>
<keyword evidence="5" id="KW-1185">Reference proteome</keyword>
<dbReference type="InterPro" id="IPR003582">
    <property type="entry name" value="ShKT_dom"/>
</dbReference>
<keyword evidence="1" id="KW-1015">Disulfide bond</keyword>
<feature type="chain" id="PRO_5036882697" evidence="3">
    <location>
        <begin position="19"/>
        <end position="313"/>
    </location>
</feature>
<evidence type="ECO:0000256" key="3">
    <source>
        <dbReference type="SAM" id="SignalP"/>
    </source>
</evidence>
<feature type="compositionally biased region" description="Pro residues" evidence="2">
    <location>
        <begin position="133"/>
        <end position="144"/>
    </location>
</feature>
<dbReference type="Proteomes" id="UP000887578">
    <property type="component" value="Unplaced"/>
</dbReference>
<feature type="disulfide bond" evidence="1">
    <location>
        <begin position="276"/>
        <end position="310"/>
    </location>
</feature>
<protein>
    <submittedName>
        <fullName evidence="6">ShKT domain-containing protein</fullName>
    </submittedName>
</protein>
<dbReference type="Gene3D" id="1.10.10.1870">
    <property type="entry name" value="ShTK domain-like"/>
    <property type="match status" value="1"/>
</dbReference>
<feature type="domain" description="ShKT" evidence="4">
    <location>
        <begin position="209"/>
        <end position="243"/>
    </location>
</feature>
<feature type="disulfide bond" evidence="1">
    <location>
        <begin position="75"/>
        <end position="109"/>
    </location>
</feature>
<accession>A0A914QXH9</accession>
<comment type="caution">
    <text evidence="1">Lacks conserved residue(s) required for the propagation of feature annotation.</text>
</comment>
<organism evidence="5 6">
    <name type="scientific">Panagrolaimus davidi</name>
    <dbReference type="NCBI Taxonomy" id="227884"/>
    <lineage>
        <taxon>Eukaryota</taxon>
        <taxon>Metazoa</taxon>
        <taxon>Ecdysozoa</taxon>
        <taxon>Nematoda</taxon>
        <taxon>Chromadorea</taxon>
        <taxon>Rhabditida</taxon>
        <taxon>Tylenchina</taxon>
        <taxon>Panagrolaimomorpha</taxon>
        <taxon>Panagrolaimoidea</taxon>
        <taxon>Panagrolaimidae</taxon>
        <taxon>Panagrolaimus</taxon>
    </lineage>
</organism>
<feature type="region of interest" description="Disordered" evidence="2">
    <location>
        <begin position="115"/>
        <end position="169"/>
    </location>
</feature>
<feature type="domain" description="ShKT" evidence="4">
    <location>
        <begin position="75"/>
        <end position="109"/>
    </location>
</feature>
<dbReference type="SMART" id="SM00254">
    <property type="entry name" value="ShKT"/>
    <property type="match status" value="3"/>
</dbReference>
<feature type="disulfide bond" evidence="1">
    <location>
        <begin position="209"/>
        <end position="243"/>
    </location>
</feature>
<evidence type="ECO:0000313" key="6">
    <source>
        <dbReference type="WBParaSite" id="PDA_v2.g8806.t1"/>
    </source>
</evidence>
<keyword evidence="3" id="KW-0732">Signal</keyword>
<proteinExistence type="predicted"/>
<dbReference type="Pfam" id="PF01549">
    <property type="entry name" value="ShK"/>
    <property type="match status" value="3"/>
</dbReference>
<reference evidence="6" key="1">
    <citation type="submission" date="2022-11" db="UniProtKB">
        <authorList>
            <consortium name="WormBaseParasite"/>
        </authorList>
    </citation>
    <scope>IDENTIFICATION</scope>
</reference>
<evidence type="ECO:0000256" key="1">
    <source>
        <dbReference type="PROSITE-ProRule" id="PRU01005"/>
    </source>
</evidence>
<dbReference type="PANTHER" id="PTHR46219">
    <property type="entry name" value="PROTEIN CBG11138"/>
    <property type="match status" value="1"/>
</dbReference>
<sequence>MKKFYCLLFFIFIKTINCIPESFIPNENNVTNYSHSDQLTLNQNLETNENGLIGDDPGMFNPMEDFDEEAIDAYCVDISNDCEEREHFCQNPAFHETMLERCPRTCNLCKELISRRTTSPTSEEQEEEYTFPELPPPEPAPKPPKIFSSTLPPPTLLPSAPSSHESTPSISLTQLVGSAENHIFDIESAAAMETTTKRTTKKLRARRVCRDLASDCNTKLRLCKSTFYTAIMERFCQKSCNFCAEKQTFKKHKTGRPSTLPRNRAKISRQTSTGTCLDIGIDCNEKRSLCTHRSYQTLMKRMCPSTCNLCNTM</sequence>
<dbReference type="WBParaSite" id="PDA_v2.g8806.t1">
    <property type="protein sequence ID" value="PDA_v2.g8806.t1"/>
    <property type="gene ID" value="PDA_v2.g8806"/>
</dbReference>
<dbReference type="Gene3D" id="1.10.10.1940">
    <property type="match status" value="2"/>
</dbReference>
<feature type="signal peptide" evidence="3">
    <location>
        <begin position="1"/>
        <end position="18"/>
    </location>
</feature>
<dbReference type="PROSITE" id="PS51670">
    <property type="entry name" value="SHKT"/>
    <property type="match status" value="3"/>
</dbReference>